<dbReference type="EMBL" id="LN649231">
    <property type="protein sequence ID" value="CEI68292.1"/>
    <property type="molecule type" value="Genomic_DNA"/>
</dbReference>
<protein>
    <submittedName>
        <fullName evidence="1">Uncharacterized protein</fullName>
    </submittedName>
</protein>
<name>A0A2L2TBE6_9HYPO</name>
<organism evidence="1 2">
    <name type="scientific">Fusarium venenatum</name>
    <dbReference type="NCBI Taxonomy" id="56646"/>
    <lineage>
        <taxon>Eukaryota</taxon>
        <taxon>Fungi</taxon>
        <taxon>Dikarya</taxon>
        <taxon>Ascomycota</taxon>
        <taxon>Pezizomycotina</taxon>
        <taxon>Sordariomycetes</taxon>
        <taxon>Hypocreomycetidae</taxon>
        <taxon>Hypocreales</taxon>
        <taxon>Nectriaceae</taxon>
        <taxon>Fusarium</taxon>
    </lineage>
</organism>
<evidence type="ECO:0000313" key="1">
    <source>
        <dbReference type="EMBL" id="CEI68292.1"/>
    </source>
</evidence>
<keyword evidence="2" id="KW-1185">Reference proteome</keyword>
<proteinExistence type="predicted"/>
<reference evidence="2" key="1">
    <citation type="submission" date="2014-10" db="EMBL/GenBank/DDBJ databases">
        <authorList>
            <person name="King R."/>
        </authorList>
    </citation>
    <scope>NUCLEOTIDE SEQUENCE [LARGE SCALE GENOMIC DNA]</scope>
    <source>
        <strain evidence="2">A3/5</strain>
    </source>
</reference>
<evidence type="ECO:0000313" key="2">
    <source>
        <dbReference type="Proteomes" id="UP000245910"/>
    </source>
</evidence>
<accession>A0A2L2TBE6</accession>
<dbReference type="Proteomes" id="UP000245910">
    <property type="component" value="Chromosome III"/>
</dbReference>
<sequence>MPGTTASSQAPSPNFNPADEERRRLFIKAYFTFHCQWDEEKWRSLQAQAESDVFTILHKHVHLVVGNVHVAYVADDFAKQNNGRGSSGGARRNSNSGYIIRNGFAYVLNARNVSGRVNDERFAAFGGLLEGATGAMEVPPPDIPGRMQHQEFMRGIFMADYESRREVRRRKCRNCKCSTHSLKNCLYAIECYITSCILCDTEGHAIYQCRQFEAMNLKDRIHVLIHDRAKRPALKTSIAWWKYLRDYAEAGGNEMPKEFPWSAEFAMGKAKRDDGLFILGLQTRWDEKRNMGDLPTDPKHASAEDVVPLYIGTYFLPTEASEA</sequence>
<dbReference type="STRING" id="56646.A0A2L2TBE6"/>
<dbReference type="AlphaFoldDB" id="A0A2L2TBE6"/>